<evidence type="ECO:0000313" key="4">
    <source>
        <dbReference type="Proteomes" id="UP001066276"/>
    </source>
</evidence>
<evidence type="ECO:0000256" key="1">
    <source>
        <dbReference type="ARBA" id="ARBA00023268"/>
    </source>
</evidence>
<dbReference type="GO" id="GO:0003824">
    <property type="term" value="F:catalytic activity"/>
    <property type="evidence" value="ECO:0007669"/>
    <property type="project" value="UniProtKB-KW"/>
</dbReference>
<dbReference type="InterPro" id="IPR043128">
    <property type="entry name" value="Rev_trsase/Diguanyl_cyclase"/>
</dbReference>
<protein>
    <recommendedName>
        <fullName evidence="2">Reverse transcriptase/retrotransposon-derived protein RNase H-like domain-containing protein</fullName>
    </recommendedName>
</protein>
<dbReference type="Gene3D" id="3.30.70.270">
    <property type="match status" value="1"/>
</dbReference>
<dbReference type="SUPFAM" id="SSF56672">
    <property type="entry name" value="DNA/RNA polymerases"/>
    <property type="match status" value="1"/>
</dbReference>
<dbReference type="InterPro" id="IPR043502">
    <property type="entry name" value="DNA/RNA_pol_sf"/>
</dbReference>
<dbReference type="Pfam" id="PF17919">
    <property type="entry name" value="RT_RNaseH_2"/>
    <property type="match status" value="1"/>
</dbReference>
<dbReference type="EMBL" id="JANPWB010000007">
    <property type="protein sequence ID" value="KAJ1169753.1"/>
    <property type="molecule type" value="Genomic_DNA"/>
</dbReference>
<evidence type="ECO:0000313" key="3">
    <source>
        <dbReference type="EMBL" id="KAJ1169753.1"/>
    </source>
</evidence>
<dbReference type="InterPro" id="IPR050951">
    <property type="entry name" value="Retrovirus_Pol_polyprotein"/>
</dbReference>
<evidence type="ECO:0000259" key="2">
    <source>
        <dbReference type="Pfam" id="PF17919"/>
    </source>
</evidence>
<dbReference type="Proteomes" id="UP001066276">
    <property type="component" value="Chromosome 4_1"/>
</dbReference>
<accession>A0AAV7T011</accession>
<dbReference type="PANTHER" id="PTHR37984:SF5">
    <property type="entry name" value="PROTEIN NYNRIN-LIKE"/>
    <property type="match status" value="1"/>
</dbReference>
<feature type="domain" description="Reverse transcriptase/retrotransposon-derived protein RNase H-like" evidence="2">
    <location>
        <begin position="72"/>
        <end position="125"/>
    </location>
</feature>
<dbReference type="InterPro" id="IPR041577">
    <property type="entry name" value="RT_RNaseH_2"/>
</dbReference>
<dbReference type="PANTHER" id="PTHR37984">
    <property type="entry name" value="PROTEIN CBG26694"/>
    <property type="match status" value="1"/>
</dbReference>
<gene>
    <name evidence="3" type="ORF">NDU88_001644</name>
</gene>
<keyword evidence="1" id="KW-0511">Multifunctional enzyme</keyword>
<organism evidence="3 4">
    <name type="scientific">Pleurodeles waltl</name>
    <name type="common">Iberian ribbed newt</name>
    <dbReference type="NCBI Taxonomy" id="8319"/>
    <lineage>
        <taxon>Eukaryota</taxon>
        <taxon>Metazoa</taxon>
        <taxon>Chordata</taxon>
        <taxon>Craniata</taxon>
        <taxon>Vertebrata</taxon>
        <taxon>Euteleostomi</taxon>
        <taxon>Amphibia</taxon>
        <taxon>Batrachia</taxon>
        <taxon>Caudata</taxon>
        <taxon>Salamandroidea</taxon>
        <taxon>Salamandridae</taxon>
        <taxon>Pleurodelinae</taxon>
        <taxon>Pleurodeles</taxon>
    </lineage>
</organism>
<comment type="caution">
    <text evidence="3">The sequence shown here is derived from an EMBL/GenBank/DDBJ whole genome shotgun (WGS) entry which is preliminary data.</text>
</comment>
<reference evidence="3" key="1">
    <citation type="journal article" date="2022" name="bioRxiv">
        <title>Sequencing and chromosome-scale assembly of the giantPleurodeles waltlgenome.</title>
        <authorList>
            <person name="Brown T."/>
            <person name="Elewa A."/>
            <person name="Iarovenko S."/>
            <person name="Subramanian E."/>
            <person name="Araus A.J."/>
            <person name="Petzold A."/>
            <person name="Susuki M."/>
            <person name="Suzuki K.-i.T."/>
            <person name="Hayashi T."/>
            <person name="Toyoda A."/>
            <person name="Oliveira C."/>
            <person name="Osipova E."/>
            <person name="Leigh N.D."/>
            <person name="Simon A."/>
            <person name="Yun M.H."/>
        </authorList>
    </citation>
    <scope>NUCLEOTIDE SEQUENCE</scope>
    <source>
        <strain evidence="3">20211129_DDA</strain>
        <tissue evidence="3">Liver</tissue>
    </source>
</reference>
<sequence>MWHVDVATISGVVIHPCTELIEAIKFIKELTSKEELSRFLRLVEYYSKLNRDFASKTHTIRKLLKKKVEFYWDDECVEEFERVKEELRHVPFLQACNPTYDTKVLCDASAKVLGAFLFQTKKGKKNLSHIL</sequence>
<proteinExistence type="predicted"/>
<keyword evidence="4" id="KW-1185">Reference proteome</keyword>
<name>A0AAV7T011_PLEWA</name>
<dbReference type="AlphaFoldDB" id="A0AAV7T011"/>